<comment type="caution">
    <text evidence="12">The sequence shown here is derived from an EMBL/GenBank/DDBJ whole genome shotgun (WGS) entry which is preliminary data.</text>
</comment>
<dbReference type="GO" id="GO:0000731">
    <property type="term" value="P:DNA synthesis involved in DNA repair"/>
    <property type="evidence" value="ECO:0007669"/>
    <property type="project" value="TreeGrafter"/>
</dbReference>
<dbReference type="PROSITE" id="PS00617">
    <property type="entry name" value="RECF_1"/>
    <property type="match status" value="1"/>
</dbReference>
<evidence type="ECO:0000313" key="13">
    <source>
        <dbReference type="Proteomes" id="UP000740557"/>
    </source>
</evidence>
<dbReference type="GO" id="GO:0006302">
    <property type="term" value="P:double-strand break repair"/>
    <property type="evidence" value="ECO:0007669"/>
    <property type="project" value="TreeGrafter"/>
</dbReference>
<evidence type="ECO:0000256" key="7">
    <source>
        <dbReference type="ARBA" id="ARBA00022840"/>
    </source>
</evidence>
<comment type="similarity">
    <text evidence="2 9 10">Belongs to the RecF family.</text>
</comment>
<evidence type="ECO:0000256" key="9">
    <source>
        <dbReference type="HAMAP-Rule" id="MF_00365"/>
    </source>
</evidence>
<dbReference type="EMBL" id="JAGQNX010000012">
    <property type="protein sequence ID" value="MCA9307971.1"/>
    <property type="molecule type" value="Genomic_DNA"/>
</dbReference>
<dbReference type="GO" id="GO:0006260">
    <property type="term" value="P:DNA replication"/>
    <property type="evidence" value="ECO:0007669"/>
    <property type="project" value="UniProtKB-UniRule"/>
</dbReference>
<evidence type="ECO:0000256" key="10">
    <source>
        <dbReference type="RuleBase" id="RU000578"/>
    </source>
</evidence>
<dbReference type="Gene3D" id="1.20.1050.90">
    <property type="entry name" value="RecF/RecN/SMC, N-terminal domain"/>
    <property type="match status" value="1"/>
</dbReference>
<comment type="function">
    <text evidence="9 10">The RecF protein is involved in DNA metabolism; it is required for DNA replication and normal SOS inducibility. RecF binds preferentially to single-stranded, linear DNA. It also seems to bind ATP.</text>
</comment>
<proteinExistence type="inferred from homology"/>
<evidence type="ECO:0000256" key="3">
    <source>
        <dbReference type="ARBA" id="ARBA00020170"/>
    </source>
</evidence>
<dbReference type="InterPro" id="IPR003395">
    <property type="entry name" value="RecF/RecN/SMC_N"/>
</dbReference>
<evidence type="ECO:0000256" key="2">
    <source>
        <dbReference type="ARBA" id="ARBA00008016"/>
    </source>
</evidence>
<evidence type="ECO:0000256" key="5">
    <source>
        <dbReference type="ARBA" id="ARBA00022705"/>
    </source>
</evidence>
<dbReference type="PANTHER" id="PTHR32182">
    <property type="entry name" value="DNA REPLICATION AND REPAIR PROTEIN RECF"/>
    <property type="match status" value="1"/>
</dbReference>
<dbReference type="GO" id="GO:0005737">
    <property type="term" value="C:cytoplasm"/>
    <property type="evidence" value="ECO:0007669"/>
    <property type="project" value="UniProtKB-SubCell"/>
</dbReference>
<protein>
    <recommendedName>
        <fullName evidence="3 9">DNA replication and repair protein RecF</fullName>
    </recommendedName>
</protein>
<dbReference type="InterPro" id="IPR018078">
    <property type="entry name" value="DNA-binding_RecF_CS"/>
</dbReference>
<dbReference type="GO" id="GO:0003697">
    <property type="term" value="F:single-stranded DNA binding"/>
    <property type="evidence" value="ECO:0007669"/>
    <property type="project" value="UniProtKB-UniRule"/>
</dbReference>
<dbReference type="PROSITE" id="PS00618">
    <property type="entry name" value="RECF_2"/>
    <property type="match status" value="1"/>
</dbReference>
<sequence>MHITELELKDFRNHKYIKLSFDNAPTIIVGPNGIGKTNILEAIHLLSTTKSLKATYDREMISHEEKLTRVATKVLKASELETTEVKEFRYIDLTQQQEDSAKTRNSWDLESLELYIVKSDTYANASSKKTTINGVKRSITNFAGYINTILFTPSDISLLTSAPALRRRYLDAIFFQIDKTYKQSVAEYEKAKKQRNKLLETIRETGRGYDLIEFWEEKLIKNGQYIQEMRRDFFAHVNNTIEETAVKLSDNYKKVEIIYDKSEITQERLNKYKHAEIATGRTLVGPHKDDFYITLNDYHSGNYASRGQQRSMVLALKLCELEYITGKTNERPILLLDDVFSELDERHRQAIENIIWNQQTIITSTDRNL</sequence>
<dbReference type="GO" id="GO:0005524">
    <property type="term" value="F:ATP binding"/>
    <property type="evidence" value="ECO:0007669"/>
    <property type="project" value="UniProtKB-UniRule"/>
</dbReference>
<dbReference type="InterPro" id="IPR042174">
    <property type="entry name" value="RecF_2"/>
</dbReference>
<comment type="subcellular location">
    <subcellularLocation>
        <location evidence="1 9 10">Cytoplasm</location>
    </subcellularLocation>
</comment>
<dbReference type="PANTHER" id="PTHR32182:SF0">
    <property type="entry name" value="DNA REPLICATION AND REPAIR PROTEIN RECF"/>
    <property type="match status" value="1"/>
</dbReference>
<organism evidence="12 13">
    <name type="scientific">candidate division WWE3 bacterium</name>
    <dbReference type="NCBI Taxonomy" id="2053526"/>
    <lineage>
        <taxon>Bacteria</taxon>
        <taxon>Katanobacteria</taxon>
    </lineage>
</organism>
<dbReference type="Proteomes" id="UP000740557">
    <property type="component" value="Unassembled WGS sequence"/>
</dbReference>
<dbReference type="InterPro" id="IPR027417">
    <property type="entry name" value="P-loop_NTPase"/>
</dbReference>
<evidence type="ECO:0000256" key="6">
    <source>
        <dbReference type="ARBA" id="ARBA00022741"/>
    </source>
</evidence>
<dbReference type="SUPFAM" id="SSF52540">
    <property type="entry name" value="P-loop containing nucleoside triphosphate hydrolases"/>
    <property type="match status" value="1"/>
</dbReference>
<name>A0A955EAM9_UNCKA</name>
<keyword evidence="4 9" id="KW-0963">Cytoplasm</keyword>
<evidence type="ECO:0000259" key="11">
    <source>
        <dbReference type="Pfam" id="PF02463"/>
    </source>
</evidence>
<keyword evidence="5 9" id="KW-0235">DNA replication</keyword>
<dbReference type="GO" id="GO:0009432">
    <property type="term" value="P:SOS response"/>
    <property type="evidence" value="ECO:0007669"/>
    <property type="project" value="UniProtKB-UniRule"/>
</dbReference>
<reference evidence="12" key="2">
    <citation type="journal article" date="2021" name="Microbiome">
        <title>Successional dynamics and alternative stable states in a saline activated sludge microbial community over 9 years.</title>
        <authorList>
            <person name="Wang Y."/>
            <person name="Ye J."/>
            <person name="Ju F."/>
            <person name="Liu L."/>
            <person name="Boyd J.A."/>
            <person name="Deng Y."/>
            <person name="Parks D.H."/>
            <person name="Jiang X."/>
            <person name="Yin X."/>
            <person name="Woodcroft B.J."/>
            <person name="Tyson G.W."/>
            <person name="Hugenholtz P."/>
            <person name="Polz M.F."/>
            <person name="Zhang T."/>
        </authorList>
    </citation>
    <scope>NUCLEOTIDE SEQUENCE</scope>
    <source>
        <strain evidence="12">HKST-UBA79</strain>
    </source>
</reference>
<feature type="binding site" evidence="9">
    <location>
        <begin position="30"/>
        <end position="37"/>
    </location>
    <ligand>
        <name>ATP</name>
        <dbReference type="ChEBI" id="CHEBI:30616"/>
    </ligand>
</feature>
<evidence type="ECO:0000256" key="1">
    <source>
        <dbReference type="ARBA" id="ARBA00004496"/>
    </source>
</evidence>
<keyword evidence="8 9" id="KW-0238">DNA-binding</keyword>
<dbReference type="AlphaFoldDB" id="A0A955EAM9"/>
<evidence type="ECO:0000313" key="12">
    <source>
        <dbReference type="EMBL" id="MCA9307971.1"/>
    </source>
</evidence>
<evidence type="ECO:0000256" key="4">
    <source>
        <dbReference type="ARBA" id="ARBA00022490"/>
    </source>
</evidence>
<dbReference type="NCBIfam" id="TIGR00611">
    <property type="entry name" value="recf"/>
    <property type="match status" value="1"/>
</dbReference>
<feature type="domain" description="RecF/RecN/SMC N-terminal" evidence="11">
    <location>
        <begin position="3"/>
        <end position="366"/>
    </location>
</feature>
<dbReference type="Pfam" id="PF02463">
    <property type="entry name" value="SMC_N"/>
    <property type="match status" value="1"/>
</dbReference>
<keyword evidence="9 10" id="KW-0742">SOS response</keyword>
<gene>
    <name evidence="9" type="primary">recF</name>
    <name evidence="12" type="ORF">KC980_00495</name>
</gene>
<dbReference type="Gene3D" id="3.40.50.300">
    <property type="entry name" value="P-loop containing nucleotide triphosphate hydrolases"/>
    <property type="match status" value="1"/>
</dbReference>
<keyword evidence="9 10" id="KW-0227">DNA damage</keyword>
<accession>A0A955EAM9</accession>
<keyword evidence="9 10" id="KW-0234">DNA repair</keyword>
<dbReference type="HAMAP" id="MF_00365">
    <property type="entry name" value="RecF"/>
    <property type="match status" value="1"/>
</dbReference>
<evidence type="ECO:0000256" key="8">
    <source>
        <dbReference type="ARBA" id="ARBA00023125"/>
    </source>
</evidence>
<keyword evidence="7 9" id="KW-0067">ATP-binding</keyword>
<reference evidence="12" key="1">
    <citation type="submission" date="2020-04" db="EMBL/GenBank/DDBJ databases">
        <authorList>
            <person name="Zhang T."/>
        </authorList>
    </citation>
    <scope>NUCLEOTIDE SEQUENCE</scope>
    <source>
        <strain evidence="12">HKST-UBA79</strain>
    </source>
</reference>
<dbReference type="InterPro" id="IPR001238">
    <property type="entry name" value="DNA-binding_RecF"/>
</dbReference>
<keyword evidence="6 9" id="KW-0547">Nucleotide-binding</keyword>